<reference evidence="6" key="1">
    <citation type="submission" date="2019-02" db="EMBL/GenBank/DDBJ databases">
        <title>Complete genome sequence of Rhodoferax sp. Gr-4.</title>
        <authorList>
            <person name="Jin L."/>
        </authorList>
    </citation>
    <scope>NUCLEOTIDE SEQUENCE [LARGE SCALE GENOMIC DNA]</scope>
    <source>
        <strain evidence="6">Gr-4</strain>
    </source>
</reference>
<dbReference type="GO" id="GO:0042597">
    <property type="term" value="C:periplasmic space"/>
    <property type="evidence" value="ECO:0007669"/>
    <property type="project" value="InterPro"/>
</dbReference>
<dbReference type="Gene3D" id="1.50.10.100">
    <property type="entry name" value="Chondroitin AC/alginate lyase"/>
    <property type="match status" value="1"/>
</dbReference>
<gene>
    <name evidence="5" type="ORF">EXZ61_07175</name>
</gene>
<accession>A0A515EMS7</accession>
<feature type="chain" id="PRO_5022021857" evidence="3">
    <location>
        <begin position="24"/>
        <end position="355"/>
    </location>
</feature>
<name>A0A515EMS7_9BURK</name>
<dbReference type="InterPro" id="IPR008397">
    <property type="entry name" value="Alginate_lyase_dom"/>
</dbReference>
<evidence type="ECO:0000256" key="3">
    <source>
        <dbReference type="SAM" id="SignalP"/>
    </source>
</evidence>
<keyword evidence="2 5" id="KW-0456">Lyase</keyword>
<evidence type="ECO:0000256" key="2">
    <source>
        <dbReference type="ARBA" id="ARBA00023239"/>
    </source>
</evidence>
<dbReference type="SUPFAM" id="SSF48230">
    <property type="entry name" value="Chondroitin AC/alginate lyase"/>
    <property type="match status" value="1"/>
</dbReference>
<feature type="signal peptide" evidence="3">
    <location>
        <begin position="1"/>
        <end position="23"/>
    </location>
</feature>
<feature type="domain" description="Alginate lyase" evidence="4">
    <location>
        <begin position="59"/>
        <end position="283"/>
    </location>
</feature>
<dbReference type="EMBL" id="CP036282">
    <property type="protein sequence ID" value="QDL53966.1"/>
    <property type="molecule type" value="Genomic_DNA"/>
</dbReference>
<sequence>MKIFRRDLLSCLLLLSVVGISWASGVTSYAFVTPTQADALGQQGRNEQAGVVLRAAAKALDRTPHAMAKIHVEGSLPGQGIRDESVEALRDFTAARDLALAGRLSGESRFADAAAKLLGSWAAVYSPSLNPIDETEFDSLFIAWDLLPENARQPSKAKMEKLIRAFAIGYLQTPPQRTTAVNNWNSHRVKLATLAAFATGDEHLITQAHERFKEQLRNNIDSRGKTYDFTQRDALHYVVYSLEPLLMAALAAQQHGQNWWNDEDSRLSLALNWLRPYASGEKTHIEFAKTTVKWDHVRRDAGLKGFDGMFDRKKARLVYVLAARFDRQYGELATSLRDAPWQDAWLSLIAPLSSQ</sequence>
<reference evidence="6" key="2">
    <citation type="journal article" date="2020" name="Int. J. Syst. Evol. Microbiol.">
        <title>Genomic insights into a novel species Rhodoferax aquaticus sp. nov., isolated from freshwater.</title>
        <authorList>
            <person name="Li T."/>
            <person name="Zhuo Y."/>
            <person name="Jin C.Z."/>
            <person name="Wu X."/>
            <person name="Ko S.R."/>
            <person name="Jin F.J."/>
            <person name="Ahn C.Y."/>
            <person name="Oh H.M."/>
            <person name="Lee H.G."/>
            <person name="Jin L."/>
        </authorList>
    </citation>
    <scope>NUCLEOTIDE SEQUENCE [LARGE SCALE GENOMIC DNA]</scope>
    <source>
        <strain evidence="6">Gr-4</strain>
    </source>
</reference>
<dbReference type="Pfam" id="PF05426">
    <property type="entry name" value="Alginate_lyase"/>
    <property type="match status" value="1"/>
</dbReference>
<keyword evidence="1 3" id="KW-0732">Signal</keyword>
<keyword evidence="6" id="KW-1185">Reference proteome</keyword>
<evidence type="ECO:0000313" key="6">
    <source>
        <dbReference type="Proteomes" id="UP000317365"/>
    </source>
</evidence>
<dbReference type="InterPro" id="IPR008929">
    <property type="entry name" value="Chondroitin_lyas"/>
</dbReference>
<protein>
    <submittedName>
        <fullName evidence="5">Alginate lyase</fullName>
    </submittedName>
</protein>
<proteinExistence type="predicted"/>
<dbReference type="KEGG" id="rhg:EXZ61_07175"/>
<dbReference type="GO" id="GO:0016829">
    <property type="term" value="F:lyase activity"/>
    <property type="evidence" value="ECO:0007669"/>
    <property type="project" value="UniProtKB-KW"/>
</dbReference>
<organism evidence="5 6">
    <name type="scientific">Rhodoferax aquaticus</name>
    <dbReference type="NCBI Taxonomy" id="2527691"/>
    <lineage>
        <taxon>Bacteria</taxon>
        <taxon>Pseudomonadati</taxon>
        <taxon>Pseudomonadota</taxon>
        <taxon>Betaproteobacteria</taxon>
        <taxon>Burkholderiales</taxon>
        <taxon>Comamonadaceae</taxon>
        <taxon>Rhodoferax</taxon>
    </lineage>
</organism>
<evidence type="ECO:0000259" key="4">
    <source>
        <dbReference type="Pfam" id="PF05426"/>
    </source>
</evidence>
<evidence type="ECO:0000313" key="5">
    <source>
        <dbReference type="EMBL" id="QDL53966.1"/>
    </source>
</evidence>
<dbReference type="Proteomes" id="UP000317365">
    <property type="component" value="Chromosome"/>
</dbReference>
<dbReference type="RefSeq" id="WP_142810427.1">
    <property type="nucleotide sequence ID" value="NZ_CP036282.1"/>
</dbReference>
<evidence type="ECO:0000256" key="1">
    <source>
        <dbReference type="ARBA" id="ARBA00022729"/>
    </source>
</evidence>
<dbReference type="AlphaFoldDB" id="A0A515EMS7"/>